<evidence type="ECO:0000313" key="1">
    <source>
        <dbReference type="EMBL" id="EAY18902.1"/>
    </source>
</evidence>
<dbReference type="VEuPathDB" id="TrichDB:TVAGG3_0361320"/>
<accession>A2DKU9</accession>
<dbReference type="Proteomes" id="UP000001542">
    <property type="component" value="Unassembled WGS sequence"/>
</dbReference>
<proteinExistence type="predicted"/>
<dbReference type="EMBL" id="DS113213">
    <property type="protein sequence ID" value="EAY18902.1"/>
    <property type="molecule type" value="Genomic_DNA"/>
</dbReference>
<name>A2DKU9_TRIV3</name>
<dbReference type="SMR" id="A2DKU9"/>
<reference evidence="1" key="1">
    <citation type="submission" date="2006-10" db="EMBL/GenBank/DDBJ databases">
        <authorList>
            <person name="Amadeo P."/>
            <person name="Zhao Q."/>
            <person name="Wortman J."/>
            <person name="Fraser-Liggett C."/>
            <person name="Carlton J."/>
        </authorList>
    </citation>
    <scope>NUCLEOTIDE SEQUENCE</scope>
    <source>
        <strain evidence="1">G3</strain>
    </source>
</reference>
<keyword evidence="2" id="KW-1185">Reference proteome</keyword>
<evidence type="ECO:0000313" key="2">
    <source>
        <dbReference type="Proteomes" id="UP000001542"/>
    </source>
</evidence>
<dbReference type="InParanoid" id="A2DKU9"/>
<protein>
    <submittedName>
        <fullName evidence="1">Uncharacterized protein</fullName>
    </submittedName>
</protein>
<dbReference type="VEuPathDB" id="TrichDB:TVAG_146450"/>
<dbReference type="RefSeq" id="XP_001579888.1">
    <property type="nucleotide sequence ID" value="XM_001579838.1"/>
</dbReference>
<sequence>MNSTSINKSYTPTKDYIKKLKYRDYFEHVTQMKRQIEYIDKISQEFSQQHERKLNESMSQISSDIEQRDITPKKAMYYQKLDLPKFNPGKYSTPSTPQKQIQTTPPILKYYPCGI</sequence>
<dbReference type="KEGG" id="tva:5464417"/>
<gene>
    <name evidence="1" type="ORF">TVAG_146450</name>
</gene>
<organism evidence="1 2">
    <name type="scientific">Trichomonas vaginalis (strain ATCC PRA-98 / G3)</name>
    <dbReference type="NCBI Taxonomy" id="412133"/>
    <lineage>
        <taxon>Eukaryota</taxon>
        <taxon>Metamonada</taxon>
        <taxon>Parabasalia</taxon>
        <taxon>Trichomonadida</taxon>
        <taxon>Trichomonadidae</taxon>
        <taxon>Trichomonas</taxon>
    </lineage>
</organism>
<reference evidence="1" key="2">
    <citation type="journal article" date="2007" name="Science">
        <title>Draft genome sequence of the sexually transmitted pathogen Trichomonas vaginalis.</title>
        <authorList>
            <person name="Carlton J.M."/>
            <person name="Hirt R.P."/>
            <person name="Silva J.C."/>
            <person name="Delcher A.L."/>
            <person name="Schatz M."/>
            <person name="Zhao Q."/>
            <person name="Wortman J.R."/>
            <person name="Bidwell S.L."/>
            <person name="Alsmark U.C.M."/>
            <person name="Besteiro S."/>
            <person name="Sicheritz-Ponten T."/>
            <person name="Noel C.J."/>
            <person name="Dacks J.B."/>
            <person name="Foster P.G."/>
            <person name="Simillion C."/>
            <person name="Van de Peer Y."/>
            <person name="Miranda-Saavedra D."/>
            <person name="Barton G.J."/>
            <person name="Westrop G.D."/>
            <person name="Mueller S."/>
            <person name="Dessi D."/>
            <person name="Fiori P.L."/>
            <person name="Ren Q."/>
            <person name="Paulsen I."/>
            <person name="Zhang H."/>
            <person name="Bastida-Corcuera F.D."/>
            <person name="Simoes-Barbosa A."/>
            <person name="Brown M.T."/>
            <person name="Hayes R.D."/>
            <person name="Mukherjee M."/>
            <person name="Okumura C.Y."/>
            <person name="Schneider R."/>
            <person name="Smith A.J."/>
            <person name="Vanacova S."/>
            <person name="Villalvazo M."/>
            <person name="Haas B.J."/>
            <person name="Pertea M."/>
            <person name="Feldblyum T.V."/>
            <person name="Utterback T.R."/>
            <person name="Shu C.L."/>
            <person name="Osoegawa K."/>
            <person name="de Jong P.J."/>
            <person name="Hrdy I."/>
            <person name="Horvathova L."/>
            <person name="Zubacova Z."/>
            <person name="Dolezal P."/>
            <person name="Malik S.B."/>
            <person name="Logsdon J.M. Jr."/>
            <person name="Henze K."/>
            <person name="Gupta A."/>
            <person name="Wang C.C."/>
            <person name="Dunne R.L."/>
            <person name="Upcroft J.A."/>
            <person name="Upcroft P."/>
            <person name="White O."/>
            <person name="Salzberg S.L."/>
            <person name="Tang P."/>
            <person name="Chiu C.-H."/>
            <person name="Lee Y.-S."/>
            <person name="Embley T.M."/>
            <person name="Coombs G.H."/>
            <person name="Mottram J.C."/>
            <person name="Tachezy J."/>
            <person name="Fraser-Liggett C.M."/>
            <person name="Johnson P.J."/>
        </authorList>
    </citation>
    <scope>NUCLEOTIDE SEQUENCE [LARGE SCALE GENOMIC DNA]</scope>
    <source>
        <strain evidence="1">G3</strain>
    </source>
</reference>
<dbReference type="AlphaFoldDB" id="A2DKU9"/>